<dbReference type="SUPFAM" id="SSF81383">
    <property type="entry name" value="F-box domain"/>
    <property type="match status" value="1"/>
</dbReference>
<proteinExistence type="predicted"/>
<accession>M8CRS0</accession>
<evidence type="ECO:0000313" key="2">
    <source>
        <dbReference type="EnsemblPlants" id="EMT30267"/>
    </source>
</evidence>
<name>M8CRS0_AEGTA</name>
<sequence>MVSQLGSPSPWVAQAKYDPAATTIAAISDDLLREILLRLPSLPCLVRAALACRAFLRAARTSTDFRRRFMELHPPQILGIFEDSFWQRGTPAFVPFGSRSDPDVTAAVSGADFHLTGLPENSAGDPRWEINTCHGGYLVLHNQKTRQLATYNPLTQALDVFPYPAQEANCHPRYLACHIIFFKDDPIYFGVVCVRRRRRRLRTLARFSLFSSDSSCREWQSFPWVDTSTGQLPSCPDTLMVDGFAYWKHIDQPYIVVLDNSTLEFSRLDLPPGMEDMQCAEFRLGQTDDGYLCMVYIYEDTLVVCGWGDAGDGVDELMTYKVFPLSTIIDATMCSEEYGVQVSAVVDGFVFLSVKNDMYTECILSLCLETESVDELVGHALDDCDIHPYIMAWPPSLVGSDEQKCRRRLREVAAPPYMDVAKTYNGSSKILLRLQQKNMDIAKSCYGCSKKIIVVLARSQLCLMDVAKSFAGSSKIQQRLQLPLVVQCH</sequence>
<dbReference type="EnsemblPlants" id="EMT30267">
    <property type="protein sequence ID" value="EMT30267"/>
    <property type="gene ID" value="F775_17425"/>
</dbReference>
<protein>
    <recommendedName>
        <fullName evidence="1">F-box protein AT5G49610-like beta-propeller domain-containing protein</fullName>
    </recommendedName>
</protein>
<dbReference type="InterPro" id="IPR056594">
    <property type="entry name" value="AT5G49610-like_b-prop"/>
</dbReference>
<organism evidence="2">
    <name type="scientific">Aegilops tauschii</name>
    <name type="common">Tausch's goatgrass</name>
    <name type="synonym">Aegilops squarrosa</name>
    <dbReference type="NCBI Taxonomy" id="37682"/>
    <lineage>
        <taxon>Eukaryota</taxon>
        <taxon>Viridiplantae</taxon>
        <taxon>Streptophyta</taxon>
        <taxon>Embryophyta</taxon>
        <taxon>Tracheophyta</taxon>
        <taxon>Spermatophyta</taxon>
        <taxon>Magnoliopsida</taxon>
        <taxon>Liliopsida</taxon>
        <taxon>Poales</taxon>
        <taxon>Poaceae</taxon>
        <taxon>BOP clade</taxon>
        <taxon>Pooideae</taxon>
        <taxon>Triticodae</taxon>
        <taxon>Triticeae</taxon>
        <taxon>Triticinae</taxon>
        <taxon>Aegilops</taxon>
    </lineage>
</organism>
<dbReference type="Pfam" id="PF23635">
    <property type="entry name" value="Beta-prop_AT5G49610-like"/>
    <property type="match status" value="1"/>
</dbReference>
<dbReference type="InterPro" id="IPR036047">
    <property type="entry name" value="F-box-like_dom_sf"/>
</dbReference>
<dbReference type="AlphaFoldDB" id="M8CRS0"/>
<feature type="domain" description="F-box protein AT5G49610-like beta-propeller" evidence="1">
    <location>
        <begin position="130"/>
        <end position="396"/>
    </location>
</feature>
<reference evidence="2" key="1">
    <citation type="submission" date="2015-06" db="UniProtKB">
        <authorList>
            <consortium name="EnsemblPlants"/>
        </authorList>
    </citation>
    <scope>IDENTIFICATION</scope>
</reference>
<evidence type="ECO:0000259" key="1">
    <source>
        <dbReference type="Pfam" id="PF23635"/>
    </source>
</evidence>
<dbReference type="PANTHER" id="PTHR33207">
    <property type="entry name" value="F-BOX DOMAIN CONTAINING PROTEIN-RELATED"/>
    <property type="match status" value="1"/>
</dbReference>